<dbReference type="EMBL" id="FN667742">
    <property type="protein sequence ID" value="CBJ92228.1"/>
    <property type="molecule type" value="Genomic_DNA"/>
</dbReference>
<dbReference type="GO" id="GO:0003700">
    <property type="term" value="F:DNA-binding transcription factor activity"/>
    <property type="evidence" value="ECO:0007669"/>
    <property type="project" value="InterPro"/>
</dbReference>
<comment type="similarity">
    <text evidence="1">Belongs to the LysR transcriptional regulatory family.</text>
</comment>
<dbReference type="GO" id="GO:0005829">
    <property type="term" value="C:cytosol"/>
    <property type="evidence" value="ECO:0007669"/>
    <property type="project" value="TreeGrafter"/>
</dbReference>
<dbReference type="HOGENOM" id="CLU_039613_6_0_6"/>
<dbReference type="Gene3D" id="3.40.190.290">
    <property type="match status" value="1"/>
</dbReference>
<dbReference type="STRING" id="406817.XNC1_4203"/>
<protein>
    <submittedName>
        <fullName evidence="6">Cyn operon positive regulator (LysR family)</fullName>
    </submittedName>
</protein>
<keyword evidence="7" id="KW-1185">Reference proteome</keyword>
<dbReference type="Pfam" id="PF00126">
    <property type="entry name" value="HTH_1"/>
    <property type="match status" value="1"/>
</dbReference>
<dbReference type="InterPro" id="IPR036390">
    <property type="entry name" value="WH_DNA-bd_sf"/>
</dbReference>
<keyword evidence="3" id="KW-0238">DNA-binding</keyword>
<organism evidence="6 7">
    <name type="scientific">Xenorhabdus nematophila (strain ATCC 19061 / DSM 3370 / CCUG 14189 / LMG 1036 / NCIMB 9965 / AN6)</name>
    <dbReference type="NCBI Taxonomy" id="406817"/>
    <lineage>
        <taxon>Bacteria</taxon>
        <taxon>Pseudomonadati</taxon>
        <taxon>Pseudomonadota</taxon>
        <taxon>Gammaproteobacteria</taxon>
        <taxon>Enterobacterales</taxon>
        <taxon>Morganellaceae</taxon>
        <taxon>Xenorhabdus</taxon>
    </lineage>
</organism>
<dbReference type="SUPFAM" id="SSF46785">
    <property type="entry name" value="Winged helix' DNA-binding domain"/>
    <property type="match status" value="1"/>
</dbReference>
<gene>
    <name evidence="6" type="primary">cynR</name>
    <name evidence="6" type="ordered locus">XNC1_4203</name>
</gene>
<name>D3VDI8_XENNA</name>
<accession>D3VDI8</accession>
<evidence type="ECO:0000256" key="3">
    <source>
        <dbReference type="ARBA" id="ARBA00023125"/>
    </source>
</evidence>
<evidence type="ECO:0000313" key="7">
    <source>
        <dbReference type="Proteomes" id="UP000008075"/>
    </source>
</evidence>
<dbReference type="eggNOG" id="COG0583">
    <property type="taxonomic scope" value="Bacteria"/>
</dbReference>
<dbReference type="PRINTS" id="PR00039">
    <property type="entry name" value="HTHLYSR"/>
</dbReference>
<dbReference type="Gene3D" id="1.10.10.10">
    <property type="entry name" value="Winged helix-like DNA-binding domain superfamily/Winged helix DNA-binding domain"/>
    <property type="match status" value="1"/>
</dbReference>
<dbReference type="InterPro" id="IPR050950">
    <property type="entry name" value="HTH-type_LysR_regulators"/>
</dbReference>
<dbReference type="Pfam" id="PF03466">
    <property type="entry name" value="LysR_substrate"/>
    <property type="match status" value="1"/>
</dbReference>
<keyword evidence="2" id="KW-0805">Transcription regulation</keyword>
<evidence type="ECO:0000256" key="2">
    <source>
        <dbReference type="ARBA" id="ARBA00023015"/>
    </source>
</evidence>
<dbReference type="KEGG" id="xne:XNC1_4203"/>
<dbReference type="SUPFAM" id="SSF53850">
    <property type="entry name" value="Periplasmic binding protein-like II"/>
    <property type="match status" value="1"/>
</dbReference>
<sequence length="290" mass="33160">MNLRHIWYFLAVAEQQSFTRAADVLHISQPALSQQIKTLEKNLGIQLFDRTGRNTRLTDTGEVYLQYVRRAFQCLEEGKRAIHDVEDFSRGTLRIAVTPTFTNYFIGPLVADFYSRYPGITLQLQEISQEKIEGMLLNDDIDIGIAFEENHSSDITIIKLMTETLAVVVADQHPLAHQTSMTFNELHHEKLILLSPEFATRAQIDRLFWQRDIKPKVQMEMSSISAILEVIRRTSLATLLPVDIPRRDNGLVTIPLVDDEPRRTTVLMQRHGAWQTAAARAFICISSDQI</sequence>
<reference evidence="6 7" key="1">
    <citation type="journal article" date="2011" name="PLoS ONE">
        <title>The entomopathogenic bacterial endosymbionts xenorhabdus and photorhabdus: convergent lifestyles from divergent genomes.</title>
        <authorList>
            <person name="Chaston J.M."/>
            <person name="Suen G."/>
            <person name="Tucker S.L."/>
            <person name="Andersen A.W."/>
            <person name="Bhasin A."/>
            <person name="Bode E."/>
            <person name="Bode H.B."/>
            <person name="Brachmann A.O."/>
            <person name="Cowles C.E."/>
            <person name="Cowles K.N."/>
            <person name="Darby C."/>
            <person name="de Leon L."/>
            <person name="Drace K."/>
            <person name="Du Z."/>
            <person name="Givaudan A."/>
            <person name="Herbert Tran E.E."/>
            <person name="Jewell K.A."/>
            <person name="Knack J.J."/>
            <person name="Krasomil-Osterfeld K.C."/>
            <person name="Kukor R."/>
            <person name="Lanois A."/>
            <person name="Latreille P."/>
            <person name="Leimgruber N.K."/>
            <person name="Lipke C.M."/>
            <person name="Liu R."/>
            <person name="Lu X."/>
            <person name="Martens E.C."/>
            <person name="Marri P.R."/>
            <person name="Medigue C."/>
            <person name="Menard M.L."/>
            <person name="Miller N.M."/>
            <person name="Morales-Soto N."/>
            <person name="Norton S."/>
            <person name="Ogier J.C."/>
            <person name="Orchard S.S."/>
            <person name="Park D."/>
            <person name="Park Y."/>
            <person name="Qurollo B.A."/>
            <person name="Sugar D.R."/>
            <person name="Richards G.R."/>
            <person name="Rouy Z."/>
            <person name="Slominski B."/>
            <person name="Slominski K."/>
            <person name="Snyder H."/>
            <person name="Tjaden B.C."/>
            <person name="van der Hoeven R."/>
            <person name="Welch R.D."/>
            <person name="Wheeler C."/>
            <person name="Xiang B."/>
            <person name="Barbazuk B."/>
            <person name="Gaudriault S."/>
            <person name="Goodner B."/>
            <person name="Slater S.C."/>
            <person name="Forst S."/>
            <person name="Goldman B.S."/>
            <person name="Goodrich-Blair H."/>
        </authorList>
    </citation>
    <scope>NUCLEOTIDE SEQUENCE [LARGE SCALE GENOMIC DNA]</scope>
    <source>
        <strain evidence="7">ATCC 19061 / DSM 3370 / CCUG 14189 / LMG 1036 / NCIMB 9965 / AN6</strain>
    </source>
</reference>
<evidence type="ECO:0000313" key="6">
    <source>
        <dbReference type="EMBL" id="CBJ92228.1"/>
    </source>
</evidence>
<proteinExistence type="inferred from homology"/>
<dbReference type="PROSITE" id="PS50931">
    <property type="entry name" value="HTH_LYSR"/>
    <property type="match status" value="1"/>
</dbReference>
<keyword evidence="4" id="KW-0804">Transcription</keyword>
<feature type="domain" description="HTH lysR-type" evidence="5">
    <location>
        <begin position="1"/>
        <end position="58"/>
    </location>
</feature>
<dbReference type="AlphaFoldDB" id="D3VDI8"/>
<evidence type="ECO:0000259" key="5">
    <source>
        <dbReference type="PROSITE" id="PS50931"/>
    </source>
</evidence>
<dbReference type="GeneID" id="24902888"/>
<evidence type="ECO:0000256" key="4">
    <source>
        <dbReference type="ARBA" id="ARBA00023163"/>
    </source>
</evidence>
<evidence type="ECO:0000256" key="1">
    <source>
        <dbReference type="ARBA" id="ARBA00009437"/>
    </source>
</evidence>
<dbReference type="InterPro" id="IPR005119">
    <property type="entry name" value="LysR_subst-bd"/>
</dbReference>
<dbReference type="InterPro" id="IPR036388">
    <property type="entry name" value="WH-like_DNA-bd_sf"/>
</dbReference>
<dbReference type="InterPro" id="IPR000847">
    <property type="entry name" value="LysR_HTH_N"/>
</dbReference>
<dbReference type="NCBIfam" id="NF008416">
    <property type="entry name" value="PRK11242.1"/>
    <property type="match status" value="1"/>
</dbReference>
<dbReference type="FunFam" id="1.10.10.10:FF:000001">
    <property type="entry name" value="LysR family transcriptional regulator"/>
    <property type="match status" value="1"/>
</dbReference>
<dbReference type="Proteomes" id="UP000008075">
    <property type="component" value="Chromosome"/>
</dbReference>
<dbReference type="GO" id="GO:0003677">
    <property type="term" value="F:DNA binding"/>
    <property type="evidence" value="ECO:0007669"/>
    <property type="project" value="UniProtKB-KW"/>
</dbReference>
<dbReference type="PANTHER" id="PTHR30419">
    <property type="entry name" value="HTH-TYPE TRANSCRIPTIONAL REGULATOR YBHD"/>
    <property type="match status" value="1"/>
</dbReference>
<dbReference type="RefSeq" id="WP_013185528.1">
    <property type="nucleotide sequence ID" value="NC_014228.1"/>
</dbReference>